<feature type="modified residue" description="N6-(pyridoxal phosphate)lysine" evidence="3">
    <location>
        <position position="211"/>
    </location>
</feature>
<dbReference type="HOGENOM" id="CLU_018986_2_0_7"/>
<dbReference type="GO" id="GO:0030170">
    <property type="term" value="F:pyridoxal phosphate binding"/>
    <property type="evidence" value="ECO:0007669"/>
    <property type="project" value="InterPro"/>
</dbReference>
<reference evidence="6 7" key="1">
    <citation type="journal article" date="2014" name="Nature">
        <title>An environmental bacterial taxon with a large and distinct metabolic repertoire.</title>
        <authorList>
            <person name="Wilson M.C."/>
            <person name="Mori T."/>
            <person name="Ruckert C."/>
            <person name="Uria A.R."/>
            <person name="Helf M.J."/>
            <person name="Takada K."/>
            <person name="Gernert C."/>
            <person name="Steffens U.A."/>
            <person name="Heycke N."/>
            <person name="Schmitt S."/>
            <person name="Rinke C."/>
            <person name="Helfrich E.J."/>
            <person name="Brachmann A.O."/>
            <person name="Gurgui C."/>
            <person name="Wakimoto T."/>
            <person name="Kracht M."/>
            <person name="Crusemann M."/>
            <person name="Hentschel U."/>
            <person name="Abe I."/>
            <person name="Matsunaga S."/>
            <person name="Kalinowski J."/>
            <person name="Takeyama H."/>
            <person name="Piel J."/>
        </authorList>
    </citation>
    <scope>NUCLEOTIDE SEQUENCE [LARGE SCALE GENOMIC DNA]</scope>
    <source>
        <strain evidence="7">TSY1</strain>
    </source>
</reference>
<keyword evidence="7" id="KW-1185">Reference proteome</keyword>
<gene>
    <name evidence="6" type="ORF">ETSY1_20685</name>
</gene>
<dbReference type="InterPro" id="IPR044639">
    <property type="entry name" value="CGS1/2"/>
</dbReference>
<feature type="region of interest" description="Disordered" evidence="5">
    <location>
        <begin position="1"/>
        <end position="20"/>
    </location>
</feature>
<comment type="cofactor">
    <cofactor evidence="1 4">
        <name>pyridoxal 5'-phosphate</name>
        <dbReference type="ChEBI" id="CHEBI:597326"/>
    </cofactor>
</comment>
<dbReference type="PANTHER" id="PTHR43379">
    <property type="entry name" value="CYSTATHIONINE GAMMA-SYNTHASE"/>
    <property type="match status" value="1"/>
</dbReference>
<dbReference type="EMBL" id="AZHW01000598">
    <property type="protein sequence ID" value="ETW97960.1"/>
    <property type="molecule type" value="Genomic_DNA"/>
</dbReference>
<evidence type="ECO:0000313" key="6">
    <source>
        <dbReference type="EMBL" id="ETW97960.1"/>
    </source>
</evidence>
<dbReference type="GO" id="GO:0019346">
    <property type="term" value="P:transsulfuration"/>
    <property type="evidence" value="ECO:0007669"/>
    <property type="project" value="InterPro"/>
</dbReference>
<comment type="caution">
    <text evidence="6">The sequence shown here is derived from an EMBL/GenBank/DDBJ whole genome shotgun (WGS) entry which is preliminary data.</text>
</comment>
<dbReference type="InterPro" id="IPR015421">
    <property type="entry name" value="PyrdxlP-dep_Trfase_major"/>
</dbReference>
<evidence type="ECO:0000256" key="4">
    <source>
        <dbReference type="RuleBase" id="RU362118"/>
    </source>
</evidence>
<dbReference type="PANTHER" id="PTHR43379:SF1">
    <property type="entry name" value="CYSTATHIONINE GAMMA-SYNTHASE 1, CHLOROPLASTIC-RELATED"/>
    <property type="match status" value="1"/>
</dbReference>
<keyword evidence="2 3" id="KW-0663">Pyridoxal phosphate</keyword>
<dbReference type="InterPro" id="IPR015424">
    <property type="entry name" value="PyrdxlP-dep_Trfase"/>
</dbReference>
<dbReference type="PIRSF" id="PIRSF001434">
    <property type="entry name" value="CGS"/>
    <property type="match status" value="1"/>
</dbReference>
<dbReference type="FunFam" id="3.40.640.10:FF:000046">
    <property type="entry name" value="Cystathionine gamma-lyase"/>
    <property type="match status" value="1"/>
</dbReference>
<dbReference type="Pfam" id="PF01053">
    <property type="entry name" value="Cys_Met_Meta_PP"/>
    <property type="match status" value="1"/>
</dbReference>
<protein>
    <submittedName>
        <fullName evidence="6">Cystathionine gamma-synthase</fullName>
    </submittedName>
</protein>
<dbReference type="Proteomes" id="UP000019141">
    <property type="component" value="Unassembled WGS sequence"/>
</dbReference>
<dbReference type="InterPro" id="IPR054542">
    <property type="entry name" value="Cys_met_metab_PP"/>
</dbReference>
<dbReference type="InterPro" id="IPR015422">
    <property type="entry name" value="PyrdxlP-dep_Trfase_small"/>
</dbReference>
<name>W4LJT4_ENTF1</name>
<dbReference type="InterPro" id="IPR000277">
    <property type="entry name" value="Cys/Met-Metab_PyrdxlP-dep_enz"/>
</dbReference>
<comment type="similarity">
    <text evidence="4">Belongs to the trans-sulfuration enzymes family.</text>
</comment>
<evidence type="ECO:0000256" key="2">
    <source>
        <dbReference type="ARBA" id="ARBA00022898"/>
    </source>
</evidence>
<dbReference type="SUPFAM" id="SSF53383">
    <property type="entry name" value="PLP-dependent transferases"/>
    <property type="match status" value="1"/>
</dbReference>
<dbReference type="GO" id="GO:0009086">
    <property type="term" value="P:methionine biosynthetic process"/>
    <property type="evidence" value="ECO:0007669"/>
    <property type="project" value="InterPro"/>
</dbReference>
<dbReference type="PROSITE" id="PS00868">
    <property type="entry name" value="CYS_MET_METAB_PP"/>
    <property type="match status" value="1"/>
</dbReference>
<accession>W4LJT4</accession>
<evidence type="ECO:0000313" key="7">
    <source>
        <dbReference type="Proteomes" id="UP000019141"/>
    </source>
</evidence>
<evidence type="ECO:0000256" key="3">
    <source>
        <dbReference type="PIRSR" id="PIRSR001434-2"/>
    </source>
</evidence>
<dbReference type="AlphaFoldDB" id="W4LJT4"/>
<dbReference type="Gene3D" id="3.40.640.10">
    <property type="entry name" value="Type I PLP-dependent aspartate aminotransferase-like (Major domain)"/>
    <property type="match status" value="1"/>
</dbReference>
<dbReference type="CDD" id="cd00614">
    <property type="entry name" value="CGS_like"/>
    <property type="match status" value="1"/>
</dbReference>
<evidence type="ECO:0000256" key="1">
    <source>
        <dbReference type="ARBA" id="ARBA00001933"/>
    </source>
</evidence>
<proteinExistence type="inferred from homology"/>
<organism evidence="6 7">
    <name type="scientific">Entotheonella factor</name>
    <dbReference type="NCBI Taxonomy" id="1429438"/>
    <lineage>
        <taxon>Bacteria</taxon>
        <taxon>Pseudomonadati</taxon>
        <taxon>Nitrospinota/Tectimicrobiota group</taxon>
        <taxon>Candidatus Tectimicrobiota</taxon>
        <taxon>Candidatus Entotheonellia</taxon>
        <taxon>Candidatus Entotheonellales</taxon>
        <taxon>Candidatus Entotheonellaceae</taxon>
        <taxon>Candidatus Entotheonella</taxon>
    </lineage>
</organism>
<evidence type="ECO:0000256" key="5">
    <source>
        <dbReference type="SAM" id="MobiDB-lite"/>
    </source>
</evidence>
<dbReference type="Gene3D" id="3.90.1150.10">
    <property type="entry name" value="Aspartate Aminotransferase, domain 1"/>
    <property type="match status" value="1"/>
</dbReference>
<dbReference type="GO" id="GO:0003962">
    <property type="term" value="F:cystathionine gamma-synthase activity"/>
    <property type="evidence" value="ECO:0007669"/>
    <property type="project" value="InterPro"/>
</dbReference>
<dbReference type="PATRIC" id="fig|1429438.4.peg.4018"/>
<sequence>MARDRLSLGASTRAVHSGERQHRLSDAVTVPVYQTSTYVFESTQQLIDFKEGRIEKGEYGRYGNPTVRQAEQKIAELDHAQDAILWASGMCAMTSLLLTILQTGQHMIITSDSYRRTQQFCSGMLRRFGIDVSIVPPGDPDAIEAAVCPNTRLILTESPTNPFLYVIDLEKLVEIAKRHRIRTVIDSTLAAPYNQNPLDFGIDLVMHSATKYLAGHNDLLAGVVVGKAGMIDALRESQGILGGITDPNSAYLLLRGLKSFALRMARHNANGAALASFLEAHPKVRRVYYPGLKSHPSHAVARAQMRGFGGLVSFELDATMAQTGAFIDALELPYMAPSLGGVESLVEQPAIVSYYEMAPEERHQIGISDSLVRYAAGIEDTDDLLTDVEQALKVLG</sequence>
<dbReference type="FunFam" id="3.90.1150.10:FF:000033">
    <property type="entry name" value="Cystathionine gamma-synthase"/>
    <property type="match status" value="1"/>
</dbReference>